<organism evidence="1">
    <name type="scientific">Arundo donax</name>
    <name type="common">Giant reed</name>
    <name type="synonym">Donax arundinaceus</name>
    <dbReference type="NCBI Taxonomy" id="35708"/>
    <lineage>
        <taxon>Eukaryota</taxon>
        <taxon>Viridiplantae</taxon>
        <taxon>Streptophyta</taxon>
        <taxon>Embryophyta</taxon>
        <taxon>Tracheophyta</taxon>
        <taxon>Spermatophyta</taxon>
        <taxon>Magnoliopsida</taxon>
        <taxon>Liliopsida</taxon>
        <taxon>Poales</taxon>
        <taxon>Poaceae</taxon>
        <taxon>PACMAD clade</taxon>
        <taxon>Arundinoideae</taxon>
        <taxon>Arundineae</taxon>
        <taxon>Arundo</taxon>
    </lineage>
</organism>
<dbReference type="AlphaFoldDB" id="A0A0A8YX89"/>
<evidence type="ECO:0000313" key="1">
    <source>
        <dbReference type="EMBL" id="JAD31181.1"/>
    </source>
</evidence>
<proteinExistence type="predicted"/>
<protein>
    <submittedName>
        <fullName evidence="1">Uncharacterized protein</fullName>
    </submittedName>
</protein>
<name>A0A0A8YX89_ARUDO</name>
<reference evidence="1" key="1">
    <citation type="submission" date="2014-09" db="EMBL/GenBank/DDBJ databases">
        <authorList>
            <person name="Magalhaes I.L.F."/>
            <person name="Oliveira U."/>
            <person name="Santos F.R."/>
            <person name="Vidigal T.H.D.A."/>
            <person name="Brescovit A.D."/>
            <person name="Santos A.J."/>
        </authorList>
    </citation>
    <scope>NUCLEOTIDE SEQUENCE</scope>
    <source>
        <tissue evidence="1">Shoot tissue taken approximately 20 cm above the soil surface</tissue>
    </source>
</reference>
<reference evidence="1" key="2">
    <citation type="journal article" date="2015" name="Data Brief">
        <title>Shoot transcriptome of the giant reed, Arundo donax.</title>
        <authorList>
            <person name="Barrero R.A."/>
            <person name="Guerrero F.D."/>
            <person name="Moolhuijzen P."/>
            <person name="Goolsby J.A."/>
            <person name="Tidwell J."/>
            <person name="Bellgard S.E."/>
            <person name="Bellgard M.I."/>
        </authorList>
    </citation>
    <scope>NUCLEOTIDE SEQUENCE</scope>
    <source>
        <tissue evidence="1">Shoot tissue taken approximately 20 cm above the soil surface</tissue>
    </source>
</reference>
<dbReference type="EMBL" id="GBRH01266714">
    <property type="protein sequence ID" value="JAD31181.1"/>
    <property type="molecule type" value="Transcribed_RNA"/>
</dbReference>
<accession>A0A0A8YX89</accession>
<sequence length="32" mass="3547">MTEQTAIDSVGSLWHGGKVLLESWKPETGIYI</sequence>